<reference evidence="1" key="1">
    <citation type="journal article" date="2020" name="Stud. Mycol.">
        <title>101 Dothideomycetes genomes: a test case for predicting lifestyles and emergence of pathogens.</title>
        <authorList>
            <person name="Haridas S."/>
            <person name="Albert R."/>
            <person name="Binder M."/>
            <person name="Bloem J."/>
            <person name="Labutti K."/>
            <person name="Salamov A."/>
            <person name="Andreopoulos B."/>
            <person name="Baker S."/>
            <person name="Barry K."/>
            <person name="Bills G."/>
            <person name="Bluhm B."/>
            <person name="Cannon C."/>
            <person name="Castanera R."/>
            <person name="Culley D."/>
            <person name="Daum C."/>
            <person name="Ezra D."/>
            <person name="Gonzalez J."/>
            <person name="Henrissat B."/>
            <person name="Kuo A."/>
            <person name="Liang C."/>
            <person name="Lipzen A."/>
            <person name="Lutzoni F."/>
            <person name="Magnuson J."/>
            <person name="Mondo S."/>
            <person name="Nolan M."/>
            <person name="Ohm R."/>
            <person name="Pangilinan J."/>
            <person name="Park H.-J."/>
            <person name="Ramirez L."/>
            <person name="Alfaro M."/>
            <person name="Sun H."/>
            <person name="Tritt A."/>
            <person name="Yoshinaga Y."/>
            <person name="Zwiers L.-H."/>
            <person name="Turgeon B."/>
            <person name="Goodwin S."/>
            <person name="Spatafora J."/>
            <person name="Crous P."/>
            <person name="Grigoriev I."/>
        </authorList>
    </citation>
    <scope>NUCLEOTIDE SEQUENCE</scope>
    <source>
        <strain evidence="1">CBS 116435</strain>
    </source>
</reference>
<sequence>MAPSGPHARQGTLHNLPVHPTLTAFEPLKPLTRNLNINTLLWVGGLFDSPGSVDYPFALAEALPPTWALAVASLSSAGHSWGTSSIAQDAKEMSQLVGYFRTLRPGGKVVIMGHSTGCQDCMEYAVGAGREDREKVDGVVLQAPVSDREALDMFFSDTVRKEADELAVSMVGKGEGLEFLPYRLTKEGFGRCALTAKRWVDISSPAPKHDGADDYFSSDLETERLKKTFGEFPASSPLCILVSGNDEGMKPEVDKEALWKRWAGILKEGGGIVDEQASGVVEGAAHNLNGNKEEVVKALTERVVGFVGRLDQGQLSGGGETKV</sequence>
<organism evidence="1 2">
    <name type="scientific">Polychaeton citri CBS 116435</name>
    <dbReference type="NCBI Taxonomy" id="1314669"/>
    <lineage>
        <taxon>Eukaryota</taxon>
        <taxon>Fungi</taxon>
        <taxon>Dikarya</taxon>
        <taxon>Ascomycota</taxon>
        <taxon>Pezizomycotina</taxon>
        <taxon>Dothideomycetes</taxon>
        <taxon>Dothideomycetidae</taxon>
        <taxon>Capnodiales</taxon>
        <taxon>Capnodiaceae</taxon>
        <taxon>Polychaeton</taxon>
    </lineage>
</organism>
<dbReference type="EMBL" id="MU003872">
    <property type="protein sequence ID" value="KAF2716494.1"/>
    <property type="molecule type" value="Genomic_DNA"/>
</dbReference>
<dbReference type="AlphaFoldDB" id="A0A9P4Q1R1"/>
<gene>
    <name evidence="1" type="ORF">K431DRAFT_289355</name>
</gene>
<dbReference type="PANTHER" id="PTHR31591:SF7">
    <property type="entry name" value="DUF1749-DOMAIN-CONTAINING PROTEIN"/>
    <property type="match status" value="1"/>
</dbReference>
<dbReference type="SUPFAM" id="SSF53474">
    <property type="entry name" value="alpha/beta-Hydrolases"/>
    <property type="match status" value="1"/>
</dbReference>
<dbReference type="Proteomes" id="UP000799441">
    <property type="component" value="Unassembled WGS sequence"/>
</dbReference>
<protein>
    <submittedName>
        <fullName evidence="1">Siderophore biosynthesis lipase/esteras-like protein</fullName>
    </submittedName>
</protein>
<dbReference type="InterPro" id="IPR029058">
    <property type="entry name" value="AB_hydrolase_fold"/>
</dbReference>
<dbReference type="Pfam" id="PF08538">
    <property type="entry name" value="DUF1749"/>
    <property type="match status" value="1"/>
</dbReference>
<evidence type="ECO:0000313" key="2">
    <source>
        <dbReference type="Proteomes" id="UP000799441"/>
    </source>
</evidence>
<name>A0A9P4Q1R1_9PEZI</name>
<proteinExistence type="predicted"/>
<accession>A0A9P4Q1R1</accession>
<dbReference type="OrthoDB" id="10034502at2759"/>
<dbReference type="InterPro" id="IPR013744">
    <property type="entry name" value="SidJ"/>
</dbReference>
<keyword evidence="2" id="KW-1185">Reference proteome</keyword>
<dbReference type="Gene3D" id="3.40.50.1820">
    <property type="entry name" value="alpha/beta hydrolase"/>
    <property type="match status" value="1"/>
</dbReference>
<evidence type="ECO:0000313" key="1">
    <source>
        <dbReference type="EMBL" id="KAF2716494.1"/>
    </source>
</evidence>
<dbReference type="PANTHER" id="PTHR31591">
    <property type="entry name" value="UPF0613 PROTEIN PB24D3.06C"/>
    <property type="match status" value="1"/>
</dbReference>
<comment type="caution">
    <text evidence="1">The sequence shown here is derived from an EMBL/GenBank/DDBJ whole genome shotgun (WGS) entry which is preliminary data.</text>
</comment>